<feature type="transmembrane region" description="Helical" evidence="3">
    <location>
        <begin position="33"/>
        <end position="55"/>
    </location>
</feature>
<proteinExistence type="predicted"/>
<keyword evidence="3" id="KW-1133">Transmembrane helix</keyword>
<dbReference type="AlphaFoldDB" id="D1BXQ4"/>
<dbReference type="Proteomes" id="UP000002255">
    <property type="component" value="Chromosome"/>
</dbReference>
<dbReference type="InterPro" id="IPR007060">
    <property type="entry name" value="FtsL/DivIC"/>
</dbReference>
<reference evidence="5" key="1">
    <citation type="submission" date="2009-11" db="EMBL/GenBank/DDBJ databases">
        <title>The complete chromosome of Xylanimonas cellulosilytica DSM 15894.</title>
        <authorList>
            <consortium name="US DOE Joint Genome Institute (JGI-PGF)"/>
            <person name="Lucas S."/>
            <person name="Copeland A."/>
            <person name="Lapidus A."/>
            <person name="Glavina del Rio T."/>
            <person name="Dalin E."/>
            <person name="Tice H."/>
            <person name="Bruce D."/>
            <person name="Goodwin L."/>
            <person name="Pitluck S."/>
            <person name="Kyrpides N."/>
            <person name="Mavromatis K."/>
            <person name="Ivanova N."/>
            <person name="Mikhailova N."/>
            <person name="Foster B."/>
            <person name="Clum A."/>
            <person name="Brettin T."/>
            <person name="Detter J.C."/>
            <person name="Han C."/>
            <person name="Larimer F."/>
            <person name="Land M."/>
            <person name="Hauser L."/>
            <person name="Markowitz V."/>
            <person name="Cheng J.F."/>
            <person name="Hugenholtz P."/>
            <person name="Woyke T."/>
            <person name="Wu D."/>
            <person name="Gehrich-Schroeter G."/>
            <person name="Schneider S."/>
            <person name="Pukall S.R."/>
            <person name="Klenk H.P."/>
            <person name="Eisen J.A."/>
        </authorList>
    </citation>
    <scope>NUCLEOTIDE SEQUENCE [LARGE SCALE GENOMIC DNA]</scope>
    <source>
        <strain evidence="5">DSM 15894 / CECT 5975 / LMG 20990 / XIL07</strain>
    </source>
</reference>
<dbReference type="EMBL" id="CP001821">
    <property type="protein sequence ID" value="ACZ31695.1"/>
    <property type="molecule type" value="Genomic_DNA"/>
</dbReference>
<dbReference type="eggNOG" id="COG2919">
    <property type="taxonomic scope" value="Bacteria"/>
</dbReference>
<evidence type="ECO:0000256" key="1">
    <source>
        <dbReference type="SAM" id="Coils"/>
    </source>
</evidence>
<evidence type="ECO:0000313" key="4">
    <source>
        <dbReference type="EMBL" id="ACZ31695.1"/>
    </source>
</evidence>
<dbReference type="HOGENOM" id="CLU_085342_4_1_11"/>
<reference evidence="4 5" key="2">
    <citation type="journal article" date="2010" name="Stand. Genomic Sci.">
        <title>Complete genome sequence of Xylanimonas cellulosilytica type strain (XIL07).</title>
        <authorList>
            <person name="Foster B."/>
            <person name="Pukall R."/>
            <person name="Abt B."/>
            <person name="Nolan M."/>
            <person name="Glavina Del Rio T."/>
            <person name="Chen F."/>
            <person name="Lucas S."/>
            <person name="Tice H."/>
            <person name="Pitluck S."/>
            <person name="Cheng J.-F."/>
            <person name="Chertkov O."/>
            <person name="Brettin T."/>
            <person name="Han C."/>
            <person name="Detter J.C."/>
            <person name="Bruce D."/>
            <person name="Goodwin L."/>
            <person name="Ivanova N."/>
            <person name="Mavromatis K."/>
            <person name="Pati A."/>
            <person name="Mikhailova N."/>
            <person name="Chen A."/>
            <person name="Palaniappan K."/>
            <person name="Land M."/>
            <person name="Hauser L."/>
            <person name="Chang Y.-J."/>
            <person name="Jeffries C.D."/>
            <person name="Chain P."/>
            <person name="Rohde M."/>
            <person name="Goeker M."/>
            <person name="Bristow J."/>
            <person name="Eisen J.A."/>
            <person name="Markowitz V."/>
            <person name="Hugenholtz P."/>
            <person name="Kyrpides N.C."/>
            <person name="Klenk H.-P."/>
            <person name="Lapidus A."/>
        </authorList>
    </citation>
    <scope>NUCLEOTIDE SEQUENCE [LARGE SCALE GENOMIC DNA]</scope>
    <source>
        <strain evidence="5">DSM 15894 / CECT 5975 / LMG 20990 / XIL07</strain>
    </source>
</reference>
<feature type="compositionally biased region" description="Acidic residues" evidence="2">
    <location>
        <begin position="168"/>
        <end position="189"/>
    </location>
</feature>
<keyword evidence="1" id="KW-0175">Coiled coil</keyword>
<feature type="coiled-coil region" evidence="1">
    <location>
        <begin position="61"/>
        <end position="88"/>
    </location>
</feature>
<evidence type="ECO:0000256" key="3">
    <source>
        <dbReference type="SAM" id="Phobius"/>
    </source>
</evidence>
<protein>
    <submittedName>
        <fullName evidence="4">Septum formation initiator</fullName>
    </submittedName>
</protein>
<accession>D1BXQ4</accession>
<feature type="compositionally biased region" description="Basic and acidic residues" evidence="2">
    <location>
        <begin position="190"/>
        <end position="202"/>
    </location>
</feature>
<name>D1BXQ4_XYLCX</name>
<keyword evidence="5" id="KW-1185">Reference proteome</keyword>
<dbReference type="KEGG" id="xce:Xcel_2681"/>
<gene>
    <name evidence="4" type="ordered locus">Xcel_2681</name>
</gene>
<organism evidence="4 5">
    <name type="scientific">Xylanimonas cellulosilytica (strain DSM 15894 / JCM 12276 / CECT 5975 / KCTC 9989 / LMG 20990 / NBRC 107835 / XIL07)</name>
    <dbReference type="NCBI Taxonomy" id="446471"/>
    <lineage>
        <taxon>Bacteria</taxon>
        <taxon>Bacillati</taxon>
        <taxon>Actinomycetota</taxon>
        <taxon>Actinomycetes</taxon>
        <taxon>Micrococcales</taxon>
        <taxon>Promicromonosporaceae</taxon>
        <taxon>Xylanimonas</taxon>
    </lineage>
</organism>
<evidence type="ECO:0000256" key="2">
    <source>
        <dbReference type="SAM" id="MobiDB-lite"/>
    </source>
</evidence>
<feature type="region of interest" description="Disordered" evidence="2">
    <location>
        <begin position="155"/>
        <end position="202"/>
    </location>
</feature>
<keyword evidence="3" id="KW-0472">Membrane</keyword>
<dbReference type="STRING" id="446471.Xcel_2681"/>
<dbReference type="RefSeq" id="WP_012879437.1">
    <property type="nucleotide sequence ID" value="NC_013530.1"/>
</dbReference>
<dbReference type="Pfam" id="PF04977">
    <property type="entry name" value="DivIC"/>
    <property type="match status" value="1"/>
</dbReference>
<evidence type="ECO:0000313" key="5">
    <source>
        <dbReference type="Proteomes" id="UP000002255"/>
    </source>
</evidence>
<keyword evidence="3" id="KW-0812">Transmembrane</keyword>
<sequence>MRAILNRPGGPARGDRRRAHNGLVLPEVVTVRLLVLSVVVLIAAVLLVPTVRAAVQQSMELHQLRGELEARQAQADGLQRELERWEDGAFIERQARERLLYVMPGDNVWRTIGGEDVVEDIDPATGKQVEAGVVGGHGGAGTPWYATLWDSVQVADGPRTPDAVPAETGDDAETAGEPGESGEDGEDGGDGAKGDDGDRAGG</sequence>